<gene>
    <name evidence="4" type="ORF">AK812_SmicGene38698</name>
</gene>
<evidence type="ECO:0000256" key="3">
    <source>
        <dbReference type="SAM" id="MobiDB-lite"/>
    </source>
</evidence>
<dbReference type="PROSITE" id="PS51375">
    <property type="entry name" value="PPR"/>
    <property type="match status" value="2"/>
</dbReference>
<dbReference type="InterPro" id="IPR011990">
    <property type="entry name" value="TPR-like_helical_dom_sf"/>
</dbReference>
<feature type="repeat" description="PPR" evidence="2">
    <location>
        <begin position="416"/>
        <end position="450"/>
    </location>
</feature>
<feature type="region of interest" description="Disordered" evidence="3">
    <location>
        <begin position="721"/>
        <end position="758"/>
    </location>
</feature>
<organism evidence="4 5">
    <name type="scientific">Symbiodinium microadriaticum</name>
    <name type="common">Dinoflagellate</name>
    <name type="synonym">Zooxanthella microadriatica</name>
    <dbReference type="NCBI Taxonomy" id="2951"/>
    <lineage>
        <taxon>Eukaryota</taxon>
        <taxon>Sar</taxon>
        <taxon>Alveolata</taxon>
        <taxon>Dinophyceae</taxon>
        <taxon>Suessiales</taxon>
        <taxon>Symbiodiniaceae</taxon>
        <taxon>Symbiodinium</taxon>
    </lineage>
</organism>
<dbReference type="Pfam" id="PF01535">
    <property type="entry name" value="PPR"/>
    <property type="match status" value="3"/>
</dbReference>
<keyword evidence="1" id="KW-0677">Repeat</keyword>
<feature type="compositionally biased region" description="Low complexity" evidence="3">
    <location>
        <begin position="661"/>
        <end position="679"/>
    </location>
</feature>
<feature type="compositionally biased region" description="Polar residues" evidence="3">
    <location>
        <begin position="635"/>
        <end position="645"/>
    </location>
</feature>
<dbReference type="OrthoDB" id="185373at2759"/>
<dbReference type="PANTHER" id="PTHR47447:SF17">
    <property type="entry name" value="OS12G0638900 PROTEIN"/>
    <property type="match status" value="1"/>
</dbReference>
<evidence type="ECO:0000313" key="5">
    <source>
        <dbReference type="Proteomes" id="UP000186817"/>
    </source>
</evidence>
<evidence type="ECO:0000256" key="1">
    <source>
        <dbReference type="ARBA" id="ARBA00022737"/>
    </source>
</evidence>
<evidence type="ECO:0000313" key="4">
    <source>
        <dbReference type="EMBL" id="OLP80835.1"/>
    </source>
</evidence>
<dbReference type="AlphaFoldDB" id="A0A1Q9CD32"/>
<feature type="repeat" description="PPR" evidence="2">
    <location>
        <begin position="141"/>
        <end position="175"/>
    </location>
</feature>
<dbReference type="InterPro" id="IPR002885">
    <property type="entry name" value="PPR_rpt"/>
</dbReference>
<dbReference type="PANTHER" id="PTHR47447">
    <property type="entry name" value="OS03G0856100 PROTEIN"/>
    <property type="match status" value="1"/>
</dbReference>
<reference evidence="4 5" key="1">
    <citation type="submission" date="2016-02" db="EMBL/GenBank/DDBJ databases">
        <title>Genome analysis of coral dinoflagellate symbionts highlights evolutionary adaptations to a symbiotic lifestyle.</title>
        <authorList>
            <person name="Aranda M."/>
            <person name="Li Y."/>
            <person name="Liew Y.J."/>
            <person name="Baumgarten S."/>
            <person name="Simakov O."/>
            <person name="Wilson M."/>
            <person name="Piel J."/>
            <person name="Ashoor H."/>
            <person name="Bougouffa S."/>
            <person name="Bajic V.B."/>
            <person name="Ryu T."/>
            <person name="Ravasi T."/>
            <person name="Bayer T."/>
            <person name="Micklem G."/>
            <person name="Kim H."/>
            <person name="Bhak J."/>
            <person name="Lajeunesse T.C."/>
            <person name="Voolstra C.R."/>
        </authorList>
    </citation>
    <scope>NUCLEOTIDE SEQUENCE [LARGE SCALE GENOMIC DNA]</scope>
    <source>
        <strain evidence="4 5">CCMP2467</strain>
    </source>
</reference>
<feature type="region of interest" description="Disordered" evidence="3">
    <location>
        <begin position="623"/>
        <end position="698"/>
    </location>
</feature>
<comment type="caution">
    <text evidence="4">The sequence shown here is derived from an EMBL/GenBank/DDBJ whole genome shotgun (WGS) entry which is preliminary data.</text>
</comment>
<keyword evidence="5" id="KW-1185">Reference proteome</keyword>
<dbReference type="Pfam" id="PF13812">
    <property type="entry name" value="PPR_3"/>
    <property type="match status" value="1"/>
</dbReference>
<proteinExistence type="predicted"/>
<name>A0A1Q9CD32_SYMMI</name>
<accession>A0A1Q9CD32</accession>
<evidence type="ECO:0000256" key="2">
    <source>
        <dbReference type="PROSITE-ProRule" id="PRU00708"/>
    </source>
</evidence>
<sequence>MSCSIAELLETLARPHLVTQALRRCGTAMARRLATLSVRSYTASMTSLAQRLAWREVLSIFSDMKQQEVPMDAFCYSVVSSACDKASRWAQALEVFREGLEATAPSNANFSTAISACGRASDWPSALGLFQQLEDFELGADAGVCNACMSACSRGSAWPWALRLFDEMKAQGPRPTNITFGAASSACERGLQWRAAIKILYALRKERRVDPTTALICFNTALSACEKALQWPVALGMFQDLRREFTPNTTTFSATLAAASRGQLWPTCLDLMGQMHSEQVEVTTVTYNRTISSCQLPGAWVVALQLLEDARRSELQLNLMSYTSTISALAGSAQWQRSLSLFFGLRDQQLTPDVVSYNAAMDACKSSPQASCWALRLFELLKEEAEARTNAVSVNTAADACGRGSYREGVGAFSPTASTYSTVLSACERAAAWQVALATLEEMERAGQKLDGQVYEQCGLALAAAGRVAEALSLYREILDTGSHKPWDEREVHTIDLHGFPSQLARLAVSAAMLDGLDRMQPDDDLVIVTGQRSHSCEFDVPLAEAVSELLEDLEVSSAPVPGNLGRVRVPSMLRQLLGSGAMRKSWCELRHTPRAERDPGYSHGGEILRSEEGCAEAMLATSARSPGLGRRRFSQNQAPVTASHSPPGHYRLTGRGASVSPLSSPPTGGATPSTPAVPYGGAITPATAPCHDEHSPNIRIRSYGSASSLHHGRIGNQINVNLAKALPPTPRRQTPRMPKRTPRLSPRSSLVNSAPPRTAPFSISCGNALALLN</sequence>
<dbReference type="EMBL" id="LSRX01001339">
    <property type="protein sequence ID" value="OLP80835.1"/>
    <property type="molecule type" value="Genomic_DNA"/>
</dbReference>
<dbReference type="Proteomes" id="UP000186817">
    <property type="component" value="Unassembled WGS sequence"/>
</dbReference>
<dbReference type="Gene3D" id="1.25.40.10">
    <property type="entry name" value="Tetratricopeptide repeat domain"/>
    <property type="match status" value="5"/>
</dbReference>
<protein>
    <submittedName>
        <fullName evidence="4">Pentatricopeptide repeat-containing protein, chloroplastic</fullName>
    </submittedName>
</protein>
<feature type="compositionally biased region" description="Basic residues" evidence="3">
    <location>
        <begin position="734"/>
        <end position="743"/>
    </location>
</feature>